<dbReference type="GO" id="GO:0030288">
    <property type="term" value="C:outer membrane-bounded periplasmic space"/>
    <property type="evidence" value="ECO:0007669"/>
    <property type="project" value="TreeGrafter"/>
</dbReference>
<dbReference type="GO" id="GO:1904680">
    <property type="term" value="F:peptide transmembrane transporter activity"/>
    <property type="evidence" value="ECO:0007669"/>
    <property type="project" value="TreeGrafter"/>
</dbReference>
<dbReference type="GO" id="GO:0042884">
    <property type="term" value="P:microcin transport"/>
    <property type="evidence" value="ECO:0007669"/>
    <property type="project" value="TreeGrafter"/>
</dbReference>
<proteinExistence type="inferred from homology"/>
<comment type="subcellular location">
    <subcellularLocation>
        <location evidence="1">Periplasm</location>
    </subcellularLocation>
</comment>
<evidence type="ECO:0000256" key="2">
    <source>
        <dbReference type="ARBA" id="ARBA00005695"/>
    </source>
</evidence>
<comment type="similarity">
    <text evidence="2">Belongs to the bacterial solute-binding protein 5 family.</text>
</comment>
<evidence type="ECO:0000256" key="1">
    <source>
        <dbReference type="ARBA" id="ARBA00004418"/>
    </source>
</evidence>
<dbReference type="PANTHER" id="PTHR30290">
    <property type="entry name" value="PERIPLASMIC BINDING COMPONENT OF ABC TRANSPORTER"/>
    <property type="match status" value="1"/>
</dbReference>
<dbReference type="PIRSF" id="PIRSF002741">
    <property type="entry name" value="MppA"/>
    <property type="match status" value="1"/>
</dbReference>
<sequence length="617" mass="68896">MRRIGSLPRPVPATWASMGRRAALGLAALGLVVGPSSSGRAAEPTHAIAMHGAPALPPDFQAFRYADPAAPKGGRLTQAVLGSFDSLNPFIVRGVPVQAVRGHVYESLLTRGYDEPFTLYGSLASRVETDPGRTFVTFTIDPAAAFSDGTPVTAADVLFSWQLLRDKGRPNYRTYYAKVAKAEALDARTVRFDLAGSNDRELPMILGLMPVLPRHAVDPEHFEETSLKPPVGSGPYVVAEVDAGKSVTFARSPRWWGRDRPVNRGMWNFDSVRIDFYRDDNAYFEAFRKGLYDIHPETDPGRWETAYGFPAARDGRVVKEEFPTGLPRGMQAFVFNTRRPVFADIRVREAIVRLFDFEWINHNLFFDRYRRTGSYFEGSELSHRGRPADATERALLAPFPDAVTPDVMAGTWSPPATDGSGRDRAGLKAALDLLAAAGWVLEGQKLRDKATGRPFGFEILVTTKDQERLALAFVRTLKRAGIEPTIRVVDQVQFEQRRIQFDFDMIPNRWDQSLSPGNEQAFYWGSAAADEHGSRNYMGVRSKAADAMIAAMLEATSRESFVSAVRALDRVLISGQYVVPLYHLPSQWVARWDRVRHPATTSLYGWLPETWWREPGR</sequence>
<dbReference type="CDD" id="cd08497">
    <property type="entry name" value="MbnE-like"/>
    <property type="match status" value="1"/>
</dbReference>
<keyword evidence="6" id="KW-1185">Reference proteome</keyword>
<evidence type="ECO:0000313" key="5">
    <source>
        <dbReference type="EMBL" id="RAI44293.1"/>
    </source>
</evidence>
<dbReference type="Gene3D" id="3.10.105.10">
    <property type="entry name" value="Dipeptide-binding Protein, Domain 3"/>
    <property type="match status" value="1"/>
</dbReference>
<dbReference type="AlphaFoldDB" id="A0A327L399"/>
<dbReference type="InterPro" id="IPR030678">
    <property type="entry name" value="Peptide/Ni-bd"/>
</dbReference>
<evidence type="ECO:0000313" key="6">
    <source>
        <dbReference type="Proteomes" id="UP000249130"/>
    </source>
</evidence>
<protein>
    <submittedName>
        <fullName evidence="5">ABC transporter substrate-binding protein</fullName>
    </submittedName>
</protein>
<dbReference type="EMBL" id="NPEX01000050">
    <property type="protein sequence ID" value="RAI44293.1"/>
    <property type="molecule type" value="Genomic_DNA"/>
</dbReference>
<dbReference type="SUPFAM" id="SSF53850">
    <property type="entry name" value="Periplasmic binding protein-like II"/>
    <property type="match status" value="1"/>
</dbReference>
<gene>
    <name evidence="5" type="ORF">CH341_09790</name>
</gene>
<comment type="caution">
    <text evidence="5">The sequence shown here is derived from an EMBL/GenBank/DDBJ whole genome shotgun (WGS) entry which is preliminary data.</text>
</comment>
<name>A0A327L399_9BRAD</name>
<dbReference type="Proteomes" id="UP000249130">
    <property type="component" value="Unassembled WGS sequence"/>
</dbReference>
<dbReference type="InterPro" id="IPR000914">
    <property type="entry name" value="SBP_5_dom"/>
</dbReference>
<dbReference type="InterPro" id="IPR039424">
    <property type="entry name" value="SBP_5"/>
</dbReference>
<dbReference type="GO" id="GO:0015833">
    <property type="term" value="P:peptide transport"/>
    <property type="evidence" value="ECO:0007669"/>
    <property type="project" value="TreeGrafter"/>
</dbReference>
<reference evidence="5 6" key="1">
    <citation type="submission" date="2017-07" db="EMBL/GenBank/DDBJ databases">
        <title>Draft Genome Sequences of Select Purple Nonsulfur Bacteria.</title>
        <authorList>
            <person name="Lasarre B."/>
            <person name="Mckinlay J.B."/>
        </authorList>
    </citation>
    <scope>NUCLEOTIDE SEQUENCE [LARGE SCALE GENOMIC DNA]</scope>
    <source>
        <strain evidence="5 6">DSM 5909</strain>
    </source>
</reference>
<accession>A0A327L399</accession>
<dbReference type="Pfam" id="PF00496">
    <property type="entry name" value="SBP_bac_5"/>
    <property type="match status" value="1"/>
</dbReference>
<dbReference type="GO" id="GO:0043190">
    <property type="term" value="C:ATP-binding cassette (ABC) transporter complex"/>
    <property type="evidence" value="ECO:0007669"/>
    <property type="project" value="InterPro"/>
</dbReference>
<evidence type="ECO:0000259" key="4">
    <source>
        <dbReference type="Pfam" id="PF00496"/>
    </source>
</evidence>
<keyword evidence="3" id="KW-0732">Signal</keyword>
<dbReference type="Gene3D" id="3.40.190.10">
    <property type="entry name" value="Periplasmic binding protein-like II"/>
    <property type="match status" value="1"/>
</dbReference>
<dbReference type="PANTHER" id="PTHR30290:SF64">
    <property type="entry name" value="ABC TRANSPORTER PERIPLASMIC BINDING PROTEIN"/>
    <property type="match status" value="1"/>
</dbReference>
<feature type="domain" description="Solute-binding protein family 5" evidence="4">
    <location>
        <begin position="119"/>
        <end position="526"/>
    </location>
</feature>
<organism evidence="5 6">
    <name type="scientific">Rhodoplanes roseus</name>
    <dbReference type="NCBI Taxonomy" id="29409"/>
    <lineage>
        <taxon>Bacteria</taxon>
        <taxon>Pseudomonadati</taxon>
        <taxon>Pseudomonadota</taxon>
        <taxon>Alphaproteobacteria</taxon>
        <taxon>Hyphomicrobiales</taxon>
        <taxon>Nitrobacteraceae</taxon>
        <taxon>Rhodoplanes</taxon>
    </lineage>
</organism>
<evidence type="ECO:0000256" key="3">
    <source>
        <dbReference type="ARBA" id="ARBA00022729"/>
    </source>
</evidence>
<dbReference type="OrthoDB" id="9803988at2"/>